<dbReference type="AlphaFoldDB" id="A0A0J1B787"/>
<reference evidence="2" key="1">
    <citation type="submission" date="2015-05" db="EMBL/GenBank/DDBJ databases">
        <title>Permanent draft genome of Rhodopirellula islandicus K833.</title>
        <authorList>
            <person name="Kizina J."/>
            <person name="Richter M."/>
            <person name="Glockner F.O."/>
            <person name="Harder J."/>
        </authorList>
    </citation>
    <scope>NUCLEOTIDE SEQUENCE [LARGE SCALE GENOMIC DNA]</scope>
    <source>
        <strain evidence="2">K833</strain>
    </source>
</reference>
<protein>
    <submittedName>
        <fullName evidence="2">Uncharacterized protein</fullName>
    </submittedName>
</protein>
<proteinExistence type="predicted"/>
<feature type="region of interest" description="Disordered" evidence="1">
    <location>
        <begin position="33"/>
        <end position="72"/>
    </location>
</feature>
<evidence type="ECO:0000313" key="2">
    <source>
        <dbReference type="EMBL" id="KLU02433.1"/>
    </source>
</evidence>
<accession>A0A0J1B787</accession>
<keyword evidence="3" id="KW-1185">Reference proteome</keyword>
<dbReference type="PATRIC" id="fig|595434.4.peg.5225"/>
<dbReference type="EMBL" id="LECT01000044">
    <property type="protein sequence ID" value="KLU02433.1"/>
    <property type="molecule type" value="Genomic_DNA"/>
</dbReference>
<evidence type="ECO:0000313" key="3">
    <source>
        <dbReference type="Proteomes" id="UP000036367"/>
    </source>
</evidence>
<comment type="caution">
    <text evidence="2">The sequence shown here is derived from an EMBL/GenBank/DDBJ whole genome shotgun (WGS) entry which is preliminary data.</text>
</comment>
<gene>
    <name evidence="2" type="ORF">RISK_005499</name>
</gene>
<dbReference type="Proteomes" id="UP000036367">
    <property type="component" value="Unassembled WGS sequence"/>
</dbReference>
<name>A0A0J1B787_RHOIS</name>
<organism evidence="2 3">
    <name type="scientific">Rhodopirellula islandica</name>
    <dbReference type="NCBI Taxonomy" id="595434"/>
    <lineage>
        <taxon>Bacteria</taxon>
        <taxon>Pseudomonadati</taxon>
        <taxon>Planctomycetota</taxon>
        <taxon>Planctomycetia</taxon>
        <taxon>Pirellulales</taxon>
        <taxon>Pirellulaceae</taxon>
        <taxon>Rhodopirellula</taxon>
    </lineage>
</organism>
<evidence type="ECO:0000256" key="1">
    <source>
        <dbReference type="SAM" id="MobiDB-lite"/>
    </source>
</evidence>
<sequence length="99" mass="11235">MARFGSTWWAVVCNRDLGLKPEADNCHRFAVVGSHPNTHNQSRSDDSRKPWVFNPRSFVDTQAPKSRSDGSCLPLRRQAIPRFTSPCDGFRNRSTTPVF</sequence>